<gene>
    <name evidence="1" type="ORF">OI18_20185</name>
</gene>
<name>A0A0C1LBM4_9BACT</name>
<evidence type="ECO:0000313" key="2">
    <source>
        <dbReference type="Proteomes" id="UP000031408"/>
    </source>
</evidence>
<dbReference type="Proteomes" id="UP000031408">
    <property type="component" value="Unassembled WGS sequence"/>
</dbReference>
<accession>A0A0C1LBM4</accession>
<sequence>MTAMQPDKLVSRIFELWEDDKSDENWVLERIQREFNLSIEEAESALELTKTGCFRAQLIFAGKKYPRNNLCDNPILISAIKIALIKSGRPKLGEKQSKPWWKF</sequence>
<keyword evidence="2" id="KW-1185">Reference proteome</keyword>
<dbReference type="OrthoDB" id="9917240at2"/>
<organism evidence="1 2">
    <name type="scientific">Flavihumibacter solisilvae</name>
    <dbReference type="NCBI Taxonomy" id="1349421"/>
    <lineage>
        <taxon>Bacteria</taxon>
        <taxon>Pseudomonadati</taxon>
        <taxon>Bacteroidota</taxon>
        <taxon>Chitinophagia</taxon>
        <taxon>Chitinophagales</taxon>
        <taxon>Chitinophagaceae</taxon>
        <taxon>Flavihumibacter</taxon>
    </lineage>
</organism>
<dbReference type="EMBL" id="JSVC01000025">
    <property type="protein sequence ID" value="KIC92923.1"/>
    <property type="molecule type" value="Genomic_DNA"/>
</dbReference>
<reference evidence="1 2" key="1">
    <citation type="submission" date="2014-11" db="EMBL/GenBank/DDBJ databases">
        <title>Genome sequence of Flavihumibacter solisilvae 3-3.</title>
        <authorList>
            <person name="Zhou G."/>
            <person name="Li M."/>
            <person name="Wang G."/>
        </authorList>
    </citation>
    <scope>NUCLEOTIDE SEQUENCE [LARGE SCALE GENOMIC DNA]</scope>
    <source>
        <strain evidence="1 2">3-3</strain>
    </source>
</reference>
<dbReference type="RefSeq" id="WP_039143270.1">
    <property type="nucleotide sequence ID" value="NZ_JSVC01000025.1"/>
</dbReference>
<evidence type="ECO:0000313" key="1">
    <source>
        <dbReference type="EMBL" id="KIC92923.1"/>
    </source>
</evidence>
<proteinExistence type="predicted"/>
<comment type="caution">
    <text evidence="1">The sequence shown here is derived from an EMBL/GenBank/DDBJ whole genome shotgun (WGS) entry which is preliminary data.</text>
</comment>
<dbReference type="AlphaFoldDB" id="A0A0C1LBM4"/>
<protein>
    <submittedName>
        <fullName evidence="1">Uncharacterized protein</fullName>
    </submittedName>
</protein>